<organism evidence="1 2">
    <name type="scientific">Burkholderia cenocepacia</name>
    <dbReference type="NCBI Taxonomy" id="95486"/>
    <lineage>
        <taxon>Bacteria</taxon>
        <taxon>Pseudomonadati</taxon>
        <taxon>Pseudomonadota</taxon>
        <taxon>Betaproteobacteria</taxon>
        <taxon>Burkholderiales</taxon>
        <taxon>Burkholderiaceae</taxon>
        <taxon>Burkholderia</taxon>
        <taxon>Burkholderia cepacia complex</taxon>
    </lineage>
</organism>
<dbReference type="RefSeq" id="WP_077020111.1">
    <property type="nucleotide sequence ID" value="NZ_CADETK010000010.1"/>
</dbReference>
<reference evidence="1 2" key="1">
    <citation type="submission" date="2016-08" db="EMBL/GenBank/DDBJ databases">
        <authorList>
            <person name="Seilhamer J.J."/>
        </authorList>
    </citation>
    <scope>NUCLEOTIDE SEQUENCE [LARGE SCALE GENOMIC DNA]</scope>
    <source>
        <strain evidence="1 2">VC14762</strain>
    </source>
</reference>
<proteinExistence type="predicted"/>
<dbReference type="EMBL" id="MUTJ01000053">
    <property type="protein sequence ID" value="ONU85059.1"/>
    <property type="molecule type" value="Genomic_DNA"/>
</dbReference>
<accession>A0A1V2W3M5</accession>
<protein>
    <recommendedName>
        <fullName evidence="3">MarR family transcriptional regulator</fullName>
    </recommendedName>
</protein>
<dbReference type="Proteomes" id="UP000188543">
    <property type="component" value="Unassembled WGS sequence"/>
</dbReference>
<evidence type="ECO:0008006" key="3">
    <source>
        <dbReference type="Google" id="ProtNLM"/>
    </source>
</evidence>
<gene>
    <name evidence="1" type="ORF">A8E72_16830</name>
</gene>
<name>A0A1V2W3M5_9BURK</name>
<evidence type="ECO:0000313" key="1">
    <source>
        <dbReference type="EMBL" id="ONU85059.1"/>
    </source>
</evidence>
<comment type="caution">
    <text evidence="1">The sequence shown here is derived from an EMBL/GenBank/DDBJ whole genome shotgun (WGS) entry which is preliminary data.</text>
</comment>
<evidence type="ECO:0000313" key="2">
    <source>
        <dbReference type="Proteomes" id="UP000188543"/>
    </source>
</evidence>
<dbReference type="AlphaFoldDB" id="A0A1V2W3M5"/>
<sequence>MSRSTSKETRLTPLFIVSKMERGVGFAAGDLAKALNVAKAEVEPVANDMVARGMLVAQQAKRVVHYFIAGTQPGAELMPTHRPGPMENVVDITECSYCSDFNRHRLLASFARGR</sequence>